<keyword evidence="1" id="KW-0378">Hydrolase</keyword>
<dbReference type="EMBL" id="CDHN01000002">
    <property type="protein sequence ID" value="CEJ85127.1"/>
    <property type="molecule type" value="Genomic_DNA"/>
</dbReference>
<dbReference type="InterPro" id="IPR000086">
    <property type="entry name" value="NUDIX_hydrolase_dom"/>
</dbReference>
<gene>
    <name evidence="3" type="ORF">VHEMI03680</name>
</gene>
<dbReference type="Proteomes" id="UP000039046">
    <property type="component" value="Unassembled WGS sequence"/>
</dbReference>
<dbReference type="Pfam" id="PF00293">
    <property type="entry name" value="NUDIX"/>
    <property type="match status" value="1"/>
</dbReference>
<dbReference type="PANTHER" id="PTHR16099:SF5">
    <property type="entry name" value="NUCLEOTIDE TRIPHOSPHATE DIPHOSPHATASE NUDT15"/>
    <property type="match status" value="1"/>
</dbReference>
<dbReference type="PROSITE" id="PS00893">
    <property type="entry name" value="NUDIX_BOX"/>
    <property type="match status" value="1"/>
</dbReference>
<dbReference type="SUPFAM" id="SSF55811">
    <property type="entry name" value="Nudix"/>
    <property type="match status" value="1"/>
</dbReference>
<organism evidence="3 4">
    <name type="scientific">[Torrubiella] hemipterigena</name>
    <dbReference type="NCBI Taxonomy" id="1531966"/>
    <lineage>
        <taxon>Eukaryota</taxon>
        <taxon>Fungi</taxon>
        <taxon>Dikarya</taxon>
        <taxon>Ascomycota</taxon>
        <taxon>Pezizomycotina</taxon>
        <taxon>Sordariomycetes</taxon>
        <taxon>Hypocreomycetidae</taxon>
        <taxon>Hypocreales</taxon>
        <taxon>Clavicipitaceae</taxon>
        <taxon>Clavicipitaceae incertae sedis</taxon>
        <taxon>'Torrubiella' clade</taxon>
    </lineage>
</organism>
<dbReference type="PROSITE" id="PS51462">
    <property type="entry name" value="NUDIX"/>
    <property type="match status" value="1"/>
</dbReference>
<dbReference type="FunFam" id="3.90.79.10:FF:000060">
    <property type="entry name" value="Nudix hydrolase 1"/>
    <property type="match status" value="1"/>
</dbReference>
<reference evidence="3 4" key="1">
    <citation type="journal article" date="2015" name="Genome Announc.">
        <title>Draft Genome Sequence and Gene Annotation of the Entomopathogenic Fungus Verticillium hemipterigenum.</title>
        <authorList>
            <person name="Horn F."/>
            <person name="Habel A."/>
            <person name="Scharf D.H."/>
            <person name="Dworschak J."/>
            <person name="Brakhage A.A."/>
            <person name="Guthke R."/>
            <person name="Hertweck C."/>
            <person name="Linde J."/>
        </authorList>
    </citation>
    <scope>NUCLEOTIDE SEQUENCE [LARGE SCALE GENOMIC DNA]</scope>
</reference>
<dbReference type="GO" id="GO:0005829">
    <property type="term" value="C:cytosol"/>
    <property type="evidence" value="ECO:0007669"/>
    <property type="project" value="TreeGrafter"/>
</dbReference>
<evidence type="ECO:0000259" key="2">
    <source>
        <dbReference type="PROSITE" id="PS51462"/>
    </source>
</evidence>
<evidence type="ECO:0000313" key="3">
    <source>
        <dbReference type="EMBL" id="CEJ85127.1"/>
    </source>
</evidence>
<dbReference type="InterPro" id="IPR020084">
    <property type="entry name" value="NUDIX_hydrolase_CS"/>
</dbReference>
<dbReference type="HOGENOM" id="CLU_037162_9_0_1"/>
<accession>A0A0A1SZ86</accession>
<name>A0A0A1SZ86_9HYPO</name>
<dbReference type="Gene3D" id="3.90.79.10">
    <property type="entry name" value="Nucleoside Triphosphate Pyrophosphohydrolase"/>
    <property type="match status" value="1"/>
</dbReference>
<keyword evidence="4" id="KW-1185">Reference proteome</keyword>
<dbReference type="GO" id="GO:0035539">
    <property type="term" value="F:8-oxo-7,8-dihydrodeoxyguanosine triphosphate pyrophosphatase activity"/>
    <property type="evidence" value="ECO:0007669"/>
    <property type="project" value="TreeGrafter"/>
</dbReference>
<evidence type="ECO:0000313" key="4">
    <source>
        <dbReference type="Proteomes" id="UP000039046"/>
    </source>
</evidence>
<protein>
    <recommendedName>
        <fullName evidence="2">Nudix hydrolase domain-containing protein</fullName>
    </recommendedName>
</protein>
<proteinExistence type="predicted"/>
<feature type="domain" description="Nudix hydrolase" evidence="2">
    <location>
        <begin position="11"/>
        <end position="146"/>
    </location>
</feature>
<dbReference type="GO" id="GO:0006203">
    <property type="term" value="P:dGTP catabolic process"/>
    <property type="evidence" value="ECO:0007669"/>
    <property type="project" value="TreeGrafter"/>
</dbReference>
<evidence type="ECO:0000256" key="1">
    <source>
        <dbReference type="ARBA" id="ARBA00022801"/>
    </source>
</evidence>
<dbReference type="CDD" id="cd04678">
    <property type="entry name" value="NUDIX_MTH2_Nudt15"/>
    <property type="match status" value="1"/>
</dbReference>
<dbReference type="STRING" id="1531966.A0A0A1SZ86"/>
<dbReference type="OrthoDB" id="447842at2759"/>
<dbReference type="InterPro" id="IPR015797">
    <property type="entry name" value="NUDIX_hydrolase-like_dom_sf"/>
</dbReference>
<dbReference type="PANTHER" id="PTHR16099">
    <property type="entry name" value="8-OXO-DGTP DIPHOSPHATES NUDT15"/>
    <property type="match status" value="1"/>
</dbReference>
<dbReference type="AlphaFoldDB" id="A0A0A1SZ86"/>
<sequence>MAQSDRPEVGKIGVGVAAIISNGKGQILVGKRKGGFGAGLWQVPGGHLEFKESVLDCAAREAEEETGLRVKPVKVVDVTNDVFDAANKHYVTFFVFCQMVDETQEPQLMEPDKCHGWSWQTWQYLIDIKNSGRESGEELFAPLTHLFEQTADLSKLPV</sequence>